<feature type="transmembrane region" description="Helical" evidence="5">
    <location>
        <begin position="186"/>
        <end position="219"/>
    </location>
</feature>
<feature type="transmembrane region" description="Helical" evidence="5">
    <location>
        <begin position="158"/>
        <end position="180"/>
    </location>
</feature>
<keyword evidence="2 5" id="KW-0812">Transmembrane</keyword>
<dbReference type="PANTHER" id="PTHR37422:SF13">
    <property type="entry name" value="LIPOPOLYSACCHARIDE BIOSYNTHESIS PROTEIN PA4999-RELATED"/>
    <property type="match status" value="1"/>
</dbReference>
<dbReference type="InterPro" id="IPR051533">
    <property type="entry name" value="WaaL-like"/>
</dbReference>
<feature type="transmembrane region" description="Helical" evidence="5">
    <location>
        <begin position="99"/>
        <end position="117"/>
    </location>
</feature>
<dbReference type="PANTHER" id="PTHR37422">
    <property type="entry name" value="TEICHURONIC ACID BIOSYNTHESIS PROTEIN TUAE"/>
    <property type="match status" value="1"/>
</dbReference>
<feature type="transmembrane region" description="Helical" evidence="5">
    <location>
        <begin position="409"/>
        <end position="434"/>
    </location>
</feature>
<comment type="subcellular location">
    <subcellularLocation>
        <location evidence="1">Membrane</location>
        <topology evidence="1">Multi-pass membrane protein</topology>
    </subcellularLocation>
</comment>
<keyword evidence="4 5" id="KW-0472">Membrane</keyword>
<feature type="transmembrane region" description="Helical" evidence="5">
    <location>
        <begin position="123"/>
        <end position="146"/>
    </location>
</feature>
<dbReference type="GO" id="GO:0016020">
    <property type="term" value="C:membrane"/>
    <property type="evidence" value="ECO:0007669"/>
    <property type="project" value="UniProtKB-SubCell"/>
</dbReference>
<feature type="transmembrane region" description="Helical" evidence="5">
    <location>
        <begin position="231"/>
        <end position="248"/>
    </location>
</feature>
<comment type="caution">
    <text evidence="7">The sequence shown here is derived from an EMBL/GenBank/DDBJ whole genome shotgun (WGS) entry which is preliminary data.</text>
</comment>
<accession>A0A660SJV3</accession>
<feature type="transmembrane region" description="Helical" evidence="5">
    <location>
        <begin position="377"/>
        <end position="397"/>
    </location>
</feature>
<feature type="transmembrane region" description="Helical" evidence="5">
    <location>
        <begin position="323"/>
        <end position="341"/>
    </location>
</feature>
<keyword evidence="3 5" id="KW-1133">Transmembrane helix</keyword>
<reference evidence="7 8" key="1">
    <citation type="submission" date="2018-06" db="EMBL/GenBank/DDBJ databases">
        <title>Extensive metabolic versatility and redundancy in microbially diverse, dynamic hydrothermal sediments.</title>
        <authorList>
            <person name="Dombrowski N."/>
            <person name="Teske A."/>
            <person name="Baker B.J."/>
        </authorList>
    </citation>
    <scope>NUCLEOTIDE SEQUENCE [LARGE SCALE GENOMIC DNA]</scope>
    <source>
        <strain evidence="7">B10_G13</strain>
    </source>
</reference>
<evidence type="ECO:0000313" key="7">
    <source>
        <dbReference type="EMBL" id="RKX71059.1"/>
    </source>
</evidence>
<feature type="transmembrane region" description="Helical" evidence="5">
    <location>
        <begin position="454"/>
        <end position="475"/>
    </location>
</feature>
<gene>
    <name evidence="7" type="ORF">DRP43_02835</name>
</gene>
<dbReference type="AlphaFoldDB" id="A0A660SJV3"/>
<evidence type="ECO:0000256" key="2">
    <source>
        <dbReference type="ARBA" id="ARBA00022692"/>
    </source>
</evidence>
<feature type="transmembrane region" description="Helical" evidence="5">
    <location>
        <begin position="353"/>
        <end position="371"/>
    </location>
</feature>
<feature type="transmembrane region" description="Helical" evidence="5">
    <location>
        <begin position="43"/>
        <end position="61"/>
    </location>
</feature>
<sequence>MFHSSRPHGMLKYANWNALFILYATILIIPLLIDFFKINKKYFYTLLPIFILNLIAIGFSASRMLIILIPIIFFYILFFIAIIVSTIFSYYVWGSINNLLEMTSYLLLFFFIFMFKNENIEKIMLSIFISLGFIDTIIVIIQKIILHSSRPHGMLKYANWNALFILYATILIIPLLMDFFKINRKYFYILLPIFILNLIAIGFSASRMLIILIPIIFILTGCIYKRIKETLIIMFALLILILAIPNPVSNRILRNRNIYDMQRPKIWKVAYNIGMESPITGVGAGAFEDFAIMHNFPVEEQEWRYRVHARIAHNQYLQFFADYGILGILSFLIIATSGLLYSIKSIFHKDRTVFKPFWSIIFILFLTHSFFDNPLYLPINAIMISISLAFIVPISKLKTYIIHRKHTVSYNLFFSLLILLIALITLHPFVSLYYANRAEGQMKITPLKAQKSYLIAYSFSPFNPQYAALYAKYWVLSYKKTKDMTDLYPMSVYMSIAMKLAPTKNFYRDLTINYLTVGKVNISNKDTIVMGLLEDNIKFNPYNPVYRLEYAKLIMKENPDSAKNIVEKAIEYEPNFEKGKEFLENIIEQ</sequence>
<evidence type="ECO:0000313" key="8">
    <source>
        <dbReference type="Proteomes" id="UP000271125"/>
    </source>
</evidence>
<evidence type="ECO:0000256" key="4">
    <source>
        <dbReference type="ARBA" id="ARBA00023136"/>
    </source>
</evidence>
<feature type="transmembrane region" description="Helical" evidence="5">
    <location>
        <begin position="16"/>
        <end position="36"/>
    </location>
</feature>
<dbReference type="Pfam" id="PF04932">
    <property type="entry name" value="Wzy_C"/>
    <property type="match status" value="1"/>
</dbReference>
<evidence type="ECO:0000256" key="3">
    <source>
        <dbReference type="ARBA" id="ARBA00022989"/>
    </source>
</evidence>
<organism evidence="7 8">
    <name type="scientific">candidate division TA06 bacterium</name>
    <dbReference type="NCBI Taxonomy" id="2250710"/>
    <lineage>
        <taxon>Bacteria</taxon>
        <taxon>Bacteria division TA06</taxon>
    </lineage>
</organism>
<proteinExistence type="predicted"/>
<evidence type="ECO:0000256" key="1">
    <source>
        <dbReference type="ARBA" id="ARBA00004141"/>
    </source>
</evidence>
<dbReference type="Proteomes" id="UP000271125">
    <property type="component" value="Unassembled WGS sequence"/>
</dbReference>
<evidence type="ECO:0000259" key="6">
    <source>
        <dbReference type="Pfam" id="PF04932"/>
    </source>
</evidence>
<evidence type="ECO:0000256" key="5">
    <source>
        <dbReference type="SAM" id="Phobius"/>
    </source>
</evidence>
<feature type="domain" description="O-antigen ligase-related" evidence="6">
    <location>
        <begin position="193"/>
        <end position="332"/>
    </location>
</feature>
<name>A0A660SJV3_UNCT6</name>
<protein>
    <recommendedName>
        <fullName evidence="6">O-antigen ligase-related domain-containing protein</fullName>
    </recommendedName>
</protein>
<dbReference type="EMBL" id="QNBD01000107">
    <property type="protein sequence ID" value="RKX71059.1"/>
    <property type="molecule type" value="Genomic_DNA"/>
</dbReference>
<feature type="transmembrane region" description="Helical" evidence="5">
    <location>
        <begin position="67"/>
        <end position="92"/>
    </location>
</feature>
<dbReference type="InterPro" id="IPR007016">
    <property type="entry name" value="O-antigen_ligase-rel_domated"/>
</dbReference>